<organism evidence="3 4">
    <name type="scientific">Endozoicomonas gorgoniicola</name>
    <dbReference type="NCBI Taxonomy" id="1234144"/>
    <lineage>
        <taxon>Bacteria</taxon>
        <taxon>Pseudomonadati</taxon>
        <taxon>Pseudomonadota</taxon>
        <taxon>Gammaproteobacteria</taxon>
        <taxon>Oceanospirillales</taxon>
        <taxon>Endozoicomonadaceae</taxon>
        <taxon>Endozoicomonas</taxon>
    </lineage>
</organism>
<feature type="region of interest" description="Disordered" evidence="2">
    <location>
        <begin position="1"/>
        <end position="37"/>
    </location>
</feature>
<proteinExistence type="predicted"/>
<evidence type="ECO:0000313" key="3">
    <source>
        <dbReference type="EMBL" id="MCW7556071.1"/>
    </source>
</evidence>
<dbReference type="RefSeq" id="WP_262565789.1">
    <property type="nucleotide sequence ID" value="NZ_JAPFCC010000001.1"/>
</dbReference>
<keyword evidence="4" id="KW-1185">Reference proteome</keyword>
<comment type="caution">
    <text evidence="3">The sequence shown here is derived from an EMBL/GenBank/DDBJ whole genome shotgun (WGS) entry which is preliminary data.</text>
</comment>
<evidence type="ECO:0000313" key="4">
    <source>
        <dbReference type="Proteomes" id="UP001209854"/>
    </source>
</evidence>
<accession>A0ABT3N376</accession>
<name>A0ABT3N376_9GAMM</name>
<reference evidence="3 4" key="1">
    <citation type="submission" date="2022-10" db="EMBL/GenBank/DDBJ databases">
        <title>High-quality genome sequences of two octocoral-associated bacteria, Endozoicomonas euniceicola EF212 and Endozoicomonas gorgoniicola PS125.</title>
        <authorList>
            <person name="Chiou Y.-J."/>
            <person name="Chen Y.-H."/>
        </authorList>
    </citation>
    <scope>NUCLEOTIDE SEQUENCE [LARGE SCALE GENOMIC DNA]</scope>
    <source>
        <strain evidence="3 4">PS125</strain>
    </source>
</reference>
<dbReference type="EMBL" id="JAPFCC010000001">
    <property type="protein sequence ID" value="MCW7556071.1"/>
    <property type="molecule type" value="Genomic_DNA"/>
</dbReference>
<keyword evidence="1" id="KW-0175">Coiled coil</keyword>
<protein>
    <submittedName>
        <fullName evidence="3">Uncharacterized protein</fullName>
    </submittedName>
</protein>
<sequence>MFEGIGSPVNTTTRQTRLPAHNRNTTSSGQTRTGRNVEQKFGLMNALSNLLEGLTESFKPLGDFLCKQWKSLTKLGRDTKHQAKQGLYDLRKEVAGSKLERARLEAQKQKEDLQYKGTEQAGAIKNRLKGGFNRLFD</sequence>
<evidence type="ECO:0000256" key="2">
    <source>
        <dbReference type="SAM" id="MobiDB-lite"/>
    </source>
</evidence>
<feature type="compositionally biased region" description="Polar residues" evidence="2">
    <location>
        <begin position="8"/>
        <end position="36"/>
    </location>
</feature>
<evidence type="ECO:0000256" key="1">
    <source>
        <dbReference type="SAM" id="Coils"/>
    </source>
</evidence>
<dbReference type="Proteomes" id="UP001209854">
    <property type="component" value="Unassembled WGS sequence"/>
</dbReference>
<feature type="coiled-coil region" evidence="1">
    <location>
        <begin position="87"/>
        <end position="121"/>
    </location>
</feature>
<gene>
    <name evidence="3" type="ORF">NX722_26270</name>
</gene>